<keyword evidence="3" id="KW-0238">DNA-binding</keyword>
<dbReference type="PATRIC" id="fig|911238.3.peg.1310"/>
<keyword evidence="4" id="KW-0010">Activator</keyword>
<dbReference type="SUPFAM" id="SSF46785">
    <property type="entry name" value="Winged helix' DNA-binding domain"/>
    <property type="match status" value="1"/>
</dbReference>
<dbReference type="CDD" id="cd00038">
    <property type="entry name" value="CAP_ED"/>
    <property type="match status" value="1"/>
</dbReference>
<dbReference type="Pfam" id="PF00027">
    <property type="entry name" value="cNMP_binding"/>
    <property type="match status" value="1"/>
</dbReference>
<feature type="domain" description="Cyclic nucleotide-binding" evidence="6">
    <location>
        <begin position="16"/>
        <end position="138"/>
    </location>
</feature>
<protein>
    <recommendedName>
        <fullName evidence="1">HTH-type transcriptional regulator ArcR</fullName>
    </recommendedName>
</protein>
<dbReference type="InterPro" id="IPR018490">
    <property type="entry name" value="cNMP-bd_dom_sf"/>
</dbReference>
<comment type="caution">
    <text evidence="8">The sequence shown here is derived from an EMBL/GenBank/DDBJ whole genome shotgun (WGS) entry which is preliminary data.</text>
</comment>
<evidence type="ECO:0000256" key="3">
    <source>
        <dbReference type="ARBA" id="ARBA00023125"/>
    </source>
</evidence>
<evidence type="ECO:0000313" key="8">
    <source>
        <dbReference type="EMBL" id="EHJ07758.1"/>
    </source>
</evidence>
<organism evidence="8 9">
    <name type="scientific">Staphylococcus simiae CCM 7213 = CCUG 51256</name>
    <dbReference type="NCBI Taxonomy" id="911238"/>
    <lineage>
        <taxon>Bacteria</taxon>
        <taxon>Bacillati</taxon>
        <taxon>Bacillota</taxon>
        <taxon>Bacilli</taxon>
        <taxon>Bacillales</taxon>
        <taxon>Staphylococcaceae</taxon>
        <taxon>Staphylococcus</taxon>
    </lineage>
</organism>
<dbReference type="PANTHER" id="PTHR24567:SF26">
    <property type="entry name" value="REGULATORY PROTEIN YEIL"/>
    <property type="match status" value="1"/>
</dbReference>
<dbReference type="EMBL" id="AEUN01000434">
    <property type="protein sequence ID" value="EHJ07758.1"/>
    <property type="molecule type" value="Genomic_DNA"/>
</dbReference>
<dbReference type="SMART" id="SM00419">
    <property type="entry name" value="HTH_CRP"/>
    <property type="match status" value="1"/>
</dbReference>
<evidence type="ECO:0000256" key="1">
    <source>
        <dbReference type="ARBA" id="ARBA00020091"/>
    </source>
</evidence>
<keyword evidence="9" id="KW-1185">Reference proteome</keyword>
<evidence type="ECO:0000256" key="5">
    <source>
        <dbReference type="ARBA" id="ARBA00023163"/>
    </source>
</evidence>
<dbReference type="OrthoDB" id="9798104at2"/>
<evidence type="ECO:0000259" key="7">
    <source>
        <dbReference type="PROSITE" id="PS51063"/>
    </source>
</evidence>
<feature type="domain" description="HTH crp-type" evidence="7">
    <location>
        <begin position="152"/>
        <end position="219"/>
    </location>
</feature>
<dbReference type="GO" id="GO:0003677">
    <property type="term" value="F:DNA binding"/>
    <property type="evidence" value="ECO:0007669"/>
    <property type="project" value="UniProtKB-KW"/>
</dbReference>
<dbReference type="InterPro" id="IPR000595">
    <property type="entry name" value="cNMP-bd_dom"/>
</dbReference>
<accession>G5JJ70</accession>
<dbReference type="InterPro" id="IPR036388">
    <property type="entry name" value="WH-like_DNA-bd_sf"/>
</dbReference>
<evidence type="ECO:0000313" key="9">
    <source>
        <dbReference type="Proteomes" id="UP000005413"/>
    </source>
</evidence>
<evidence type="ECO:0000256" key="4">
    <source>
        <dbReference type="ARBA" id="ARBA00023159"/>
    </source>
</evidence>
<keyword evidence="5" id="KW-0804">Transcription</keyword>
<dbReference type="RefSeq" id="WP_002464224.1">
    <property type="nucleotide sequence ID" value="NZ_AEUN01000434.1"/>
</dbReference>
<dbReference type="Proteomes" id="UP000005413">
    <property type="component" value="Unassembled WGS sequence"/>
</dbReference>
<dbReference type="GO" id="GO:0003700">
    <property type="term" value="F:DNA-binding transcription factor activity"/>
    <property type="evidence" value="ECO:0007669"/>
    <property type="project" value="InterPro"/>
</dbReference>
<dbReference type="PROSITE" id="PS00042">
    <property type="entry name" value="HTH_CRP_1"/>
    <property type="match status" value="1"/>
</dbReference>
<gene>
    <name evidence="8" type="ORF">SS7213T_07597</name>
</gene>
<evidence type="ECO:0000256" key="2">
    <source>
        <dbReference type="ARBA" id="ARBA00023015"/>
    </source>
</evidence>
<dbReference type="SUPFAM" id="SSF51206">
    <property type="entry name" value="cAMP-binding domain-like"/>
    <property type="match status" value="1"/>
</dbReference>
<sequence>MQCNHSLAQCVHYVPIFKNLSDYLLTNIKQYLTSLHLAKNEFVYQEGDLANKLYIVNSGQIHIFRLSEDGHEQLVRILKPGDFIGEWDIFDNEDTFHQDFARVIKPTDLCVLEQQHFNTFLLNNPSVAINIIREMAHRLNQADQMLLTLSSQEVMDRLVYYLLSIKDQSLIIHLPMSRKDLASYLGTSPETLSRRFKVLVQNKIIQVHKPTIIEIINLQQLQNYLNH</sequence>
<name>G5JJ70_9STAP</name>
<dbReference type="InterPro" id="IPR036390">
    <property type="entry name" value="WH_DNA-bd_sf"/>
</dbReference>
<dbReference type="InterPro" id="IPR014710">
    <property type="entry name" value="RmlC-like_jellyroll"/>
</dbReference>
<dbReference type="Gene3D" id="1.10.10.10">
    <property type="entry name" value="Winged helix-like DNA-binding domain superfamily/Winged helix DNA-binding domain"/>
    <property type="match status" value="1"/>
</dbReference>
<dbReference type="InterPro" id="IPR012318">
    <property type="entry name" value="HTH_CRP"/>
</dbReference>
<dbReference type="PANTHER" id="PTHR24567">
    <property type="entry name" value="CRP FAMILY TRANSCRIPTIONAL REGULATORY PROTEIN"/>
    <property type="match status" value="1"/>
</dbReference>
<dbReference type="SMART" id="SM00100">
    <property type="entry name" value="cNMP"/>
    <property type="match status" value="1"/>
</dbReference>
<dbReference type="Gene3D" id="2.60.120.10">
    <property type="entry name" value="Jelly Rolls"/>
    <property type="match status" value="1"/>
</dbReference>
<dbReference type="Pfam" id="PF13545">
    <property type="entry name" value="HTH_Crp_2"/>
    <property type="match status" value="1"/>
</dbReference>
<dbReference type="PROSITE" id="PS50042">
    <property type="entry name" value="CNMP_BINDING_3"/>
    <property type="match status" value="1"/>
</dbReference>
<dbReference type="AlphaFoldDB" id="G5JJ70"/>
<dbReference type="GO" id="GO:0005829">
    <property type="term" value="C:cytosol"/>
    <property type="evidence" value="ECO:0007669"/>
    <property type="project" value="TreeGrafter"/>
</dbReference>
<evidence type="ECO:0000259" key="6">
    <source>
        <dbReference type="PROSITE" id="PS50042"/>
    </source>
</evidence>
<reference evidence="8 9" key="1">
    <citation type="journal article" date="2012" name="BMC Genomics">
        <title>Comparative genomic analysis of the genus Staphylococcus including Staphylococcus aureus and its newly described sister species Staphylococcus simiae.</title>
        <authorList>
            <person name="Suzuki H."/>
            <person name="Lefebure T."/>
            <person name="Pavinski Bitar P."/>
            <person name="Stanhope M.J."/>
        </authorList>
    </citation>
    <scope>NUCLEOTIDE SEQUENCE [LARGE SCALE GENOMIC DNA]</scope>
    <source>
        <strain evidence="8 9">CCM 7213</strain>
    </source>
</reference>
<dbReference type="PROSITE" id="PS51063">
    <property type="entry name" value="HTH_CRP_2"/>
    <property type="match status" value="1"/>
</dbReference>
<proteinExistence type="predicted"/>
<dbReference type="PRINTS" id="PR00034">
    <property type="entry name" value="HTHCRP"/>
</dbReference>
<dbReference type="InterPro" id="IPR050397">
    <property type="entry name" value="Env_Response_Regulators"/>
</dbReference>
<keyword evidence="2" id="KW-0805">Transcription regulation</keyword>
<dbReference type="InterPro" id="IPR018335">
    <property type="entry name" value="Tscrpt_reg_HTH_Crp-type_CS"/>
</dbReference>